<keyword evidence="5" id="KW-1185">Reference proteome</keyword>
<dbReference type="InterPro" id="IPR048280">
    <property type="entry name" value="COX6B-like"/>
</dbReference>
<evidence type="ECO:0008006" key="6">
    <source>
        <dbReference type="Google" id="ProtNLM"/>
    </source>
</evidence>
<evidence type="ECO:0000256" key="1">
    <source>
        <dbReference type="ARBA" id="ARBA00004173"/>
    </source>
</evidence>
<reference evidence="4" key="1">
    <citation type="journal article" date="2023" name="Insect Mol. Biol.">
        <title>Genome sequencing provides insights into the evolution of gene families encoding plant cell wall-degrading enzymes in longhorned beetles.</title>
        <authorList>
            <person name="Shin N.R."/>
            <person name="Okamura Y."/>
            <person name="Kirsch R."/>
            <person name="Pauchet Y."/>
        </authorList>
    </citation>
    <scope>NUCLEOTIDE SEQUENCE</scope>
    <source>
        <strain evidence="4">AMC_N1</strain>
    </source>
</reference>
<dbReference type="PANTHER" id="PTHR46690">
    <property type="entry name" value="CYTOCHROME C OXIDASE ASSEMBLY FACTOR 6 HOMOLOG"/>
    <property type="match status" value="1"/>
</dbReference>
<dbReference type="InterPro" id="IPR036549">
    <property type="entry name" value="CX6/COA6-like_sf"/>
</dbReference>
<dbReference type="SUPFAM" id="SSF47694">
    <property type="entry name" value="Cytochrome c oxidase subunit h"/>
    <property type="match status" value="1"/>
</dbReference>
<evidence type="ECO:0000256" key="3">
    <source>
        <dbReference type="ARBA" id="ARBA00023157"/>
    </source>
</evidence>
<name>A0AAV8YNB8_9CUCU</name>
<protein>
    <recommendedName>
        <fullName evidence="6">Cytochrome c oxidase assembly factor 6 homolog</fullName>
    </recommendedName>
</protein>
<comment type="caution">
    <text evidence="4">The sequence shown here is derived from an EMBL/GenBank/DDBJ whole genome shotgun (WGS) entry which is preliminary data.</text>
</comment>
<organism evidence="4 5">
    <name type="scientific">Aromia moschata</name>
    <dbReference type="NCBI Taxonomy" id="1265417"/>
    <lineage>
        <taxon>Eukaryota</taxon>
        <taxon>Metazoa</taxon>
        <taxon>Ecdysozoa</taxon>
        <taxon>Arthropoda</taxon>
        <taxon>Hexapoda</taxon>
        <taxon>Insecta</taxon>
        <taxon>Pterygota</taxon>
        <taxon>Neoptera</taxon>
        <taxon>Endopterygota</taxon>
        <taxon>Coleoptera</taxon>
        <taxon>Polyphaga</taxon>
        <taxon>Cucujiformia</taxon>
        <taxon>Chrysomeloidea</taxon>
        <taxon>Cerambycidae</taxon>
        <taxon>Cerambycinae</taxon>
        <taxon>Callichromatini</taxon>
        <taxon>Aromia</taxon>
    </lineage>
</organism>
<comment type="subcellular location">
    <subcellularLocation>
        <location evidence="1">Mitochondrion</location>
    </subcellularLocation>
</comment>
<accession>A0AAV8YNB8</accession>
<keyword evidence="2" id="KW-0496">Mitochondrion</keyword>
<dbReference type="Gene3D" id="1.10.10.140">
    <property type="entry name" value="Cytochrome c oxidase, subunit VIb"/>
    <property type="match status" value="1"/>
</dbReference>
<proteinExistence type="predicted"/>
<dbReference type="PANTHER" id="PTHR46690:SF1">
    <property type="entry name" value="CYTOCHROME C OXIDASE ASSEMBLY FACTOR 6 HOMOLOG"/>
    <property type="match status" value="1"/>
</dbReference>
<dbReference type="EMBL" id="JAPWTK010000069">
    <property type="protein sequence ID" value="KAJ8952406.1"/>
    <property type="molecule type" value="Genomic_DNA"/>
</dbReference>
<evidence type="ECO:0000313" key="4">
    <source>
        <dbReference type="EMBL" id="KAJ8952406.1"/>
    </source>
</evidence>
<keyword evidence="3" id="KW-1015">Disulfide bond</keyword>
<dbReference type="PROSITE" id="PS51808">
    <property type="entry name" value="CHCH"/>
    <property type="match status" value="1"/>
</dbReference>
<dbReference type="AlphaFoldDB" id="A0AAV8YNB8"/>
<evidence type="ECO:0000256" key="2">
    <source>
        <dbReference type="ARBA" id="ARBA00023128"/>
    </source>
</evidence>
<sequence length="102" mass="12464">MAKRSRVMSFPTKVERSLCWEARDKYWECLDNKKESDKDSICVEFRKVYEKSCSSQWVKHFDRKRNYLQFKEKIEKDGIPSKHQNDKAFNKPRRVYHQIVCL</sequence>
<dbReference type="GO" id="GO:0005739">
    <property type="term" value="C:mitochondrion"/>
    <property type="evidence" value="ECO:0007669"/>
    <property type="project" value="UniProtKB-SubCell"/>
</dbReference>
<gene>
    <name evidence="4" type="ORF">NQ318_014498</name>
</gene>
<dbReference type="Pfam" id="PF02297">
    <property type="entry name" value="COX6B"/>
    <property type="match status" value="1"/>
</dbReference>
<dbReference type="Proteomes" id="UP001162162">
    <property type="component" value="Unassembled WGS sequence"/>
</dbReference>
<dbReference type="InterPro" id="IPR042289">
    <property type="entry name" value="COA6"/>
</dbReference>
<dbReference type="GO" id="GO:0008535">
    <property type="term" value="P:respiratory chain complex IV assembly"/>
    <property type="evidence" value="ECO:0007669"/>
    <property type="project" value="InterPro"/>
</dbReference>
<evidence type="ECO:0000313" key="5">
    <source>
        <dbReference type="Proteomes" id="UP001162162"/>
    </source>
</evidence>
<dbReference type="GO" id="GO:0042775">
    <property type="term" value="P:mitochondrial ATP synthesis coupled electron transport"/>
    <property type="evidence" value="ECO:0007669"/>
    <property type="project" value="TreeGrafter"/>
</dbReference>